<comment type="caution">
    <text evidence="1">The sequence shown here is derived from an EMBL/GenBank/DDBJ whole genome shotgun (WGS) entry which is preliminary data.</text>
</comment>
<evidence type="ECO:0000313" key="1">
    <source>
        <dbReference type="EMBL" id="KAI3692824.1"/>
    </source>
</evidence>
<organism evidence="1 2">
    <name type="scientific">Arctium lappa</name>
    <name type="common">Greater burdock</name>
    <name type="synonym">Lappa major</name>
    <dbReference type="NCBI Taxonomy" id="4217"/>
    <lineage>
        <taxon>Eukaryota</taxon>
        <taxon>Viridiplantae</taxon>
        <taxon>Streptophyta</taxon>
        <taxon>Embryophyta</taxon>
        <taxon>Tracheophyta</taxon>
        <taxon>Spermatophyta</taxon>
        <taxon>Magnoliopsida</taxon>
        <taxon>eudicotyledons</taxon>
        <taxon>Gunneridae</taxon>
        <taxon>Pentapetalae</taxon>
        <taxon>asterids</taxon>
        <taxon>campanulids</taxon>
        <taxon>Asterales</taxon>
        <taxon>Asteraceae</taxon>
        <taxon>Carduoideae</taxon>
        <taxon>Cardueae</taxon>
        <taxon>Arctiinae</taxon>
        <taxon>Arctium</taxon>
    </lineage>
</organism>
<dbReference type="Proteomes" id="UP001055879">
    <property type="component" value="Linkage Group LG11"/>
</dbReference>
<sequence length="182" mass="21510">MGYFSDDDEKKIAKLRIENKNLALFVEYYSKRSKKYHDEKKVLKEEVNTLKKINEDLLKQISDSQHLKGGESIEDKEHNLITENTELKSKISDLEALIVKIQQTECVNEKNIFELELQIVEERSDFEKEKKEFAKKFSEVSRKSFEEKKTVELKCSELSQQVSDSEKVIILERDKFEKESRP</sequence>
<proteinExistence type="predicted"/>
<accession>A0ACB8Z572</accession>
<gene>
    <name evidence="1" type="ORF">L6452_32648</name>
</gene>
<name>A0ACB8Z572_ARCLA</name>
<evidence type="ECO:0000313" key="2">
    <source>
        <dbReference type="Proteomes" id="UP001055879"/>
    </source>
</evidence>
<reference evidence="2" key="1">
    <citation type="journal article" date="2022" name="Mol. Ecol. Resour.">
        <title>The genomes of chicory, endive, great burdock and yacon provide insights into Asteraceae palaeo-polyploidization history and plant inulin production.</title>
        <authorList>
            <person name="Fan W."/>
            <person name="Wang S."/>
            <person name="Wang H."/>
            <person name="Wang A."/>
            <person name="Jiang F."/>
            <person name="Liu H."/>
            <person name="Zhao H."/>
            <person name="Xu D."/>
            <person name="Zhang Y."/>
        </authorList>
    </citation>
    <scope>NUCLEOTIDE SEQUENCE [LARGE SCALE GENOMIC DNA]</scope>
    <source>
        <strain evidence="2">cv. Niubang</strain>
    </source>
</reference>
<reference evidence="1 2" key="2">
    <citation type="journal article" date="2022" name="Mol. Ecol. Resour.">
        <title>The genomes of chicory, endive, great burdock and yacon provide insights into Asteraceae paleo-polyploidization history and plant inulin production.</title>
        <authorList>
            <person name="Fan W."/>
            <person name="Wang S."/>
            <person name="Wang H."/>
            <person name="Wang A."/>
            <person name="Jiang F."/>
            <person name="Liu H."/>
            <person name="Zhao H."/>
            <person name="Xu D."/>
            <person name="Zhang Y."/>
        </authorList>
    </citation>
    <scope>NUCLEOTIDE SEQUENCE [LARGE SCALE GENOMIC DNA]</scope>
    <source>
        <strain evidence="2">cv. Niubang</strain>
    </source>
</reference>
<keyword evidence="2" id="KW-1185">Reference proteome</keyword>
<protein>
    <submittedName>
        <fullName evidence="1">Uncharacterized protein</fullName>
    </submittedName>
</protein>
<dbReference type="EMBL" id="CM042057">
    <property type="protein sequence ID" value="KAI3692824.1"/>
    <property type="molecule type" value="Genomic_DNA"/>
</dbReference>